<feature type="compositionally biased region" description="Acidic residues" evidence="1">
    <location>
        <begin position="542"/>
        <end position="552"/>
    </location>
</feature>
<feature type="region of interest" description="Disordered" evidence="1">
    <location>
        <begin position="392"/>
        <end position="445"/>
    </location>
</feature>
<sequence length="724" mass="81025">METRNSRKRKANDARLAVPAPATRSRAAATRAPVKAKTVPGQEPPSSQDNPEGVKPHRHGSRRGAPKPPDIGTFESPLPTPSRALNVEAEEEVDEYEGAQKEDGDEGMGEGNAVEENDSFGPDAPRDSAENEEDDEVAEARREAMRLNLPDLSRAADKLVNQVRDPKRETALYRHMLKVQRKAFFAMRETYEQPEGYPFIDSHRYDDFGQYTAEGASIVGRANLASALDIVEGLEAGTIDERDIAARLAELDDFFHLLFKPFGDNANDIELSLNVRTLRLIETLAAQKPNAQLNPTLAAVFCEPFERRGKVDYPSLLINGPHRPLGHRDGDDVDEVREERIKEIISVARKDRHASVVAQLRTVFPRGKILGELASWVIAVYDSFSPHPSGGYDAGRQVGGAAPVTANDDDPFEDAREEQQATTQDDSESEVETQIVRPQNQDVPNMFSFESFRRLTMMSRQPAAAAASSSNQQQQQLESHGAAASARESSWSPPPAHGGGDDSDEDPFEQDQRPVAEGRVAARPQVRARDASWSPQRASGRDDDDDEEDPFEQDYRHVATENLPVRQYVRRPRAPVQTARRPIVPLSTIAHRRRPSRPTTNPPPSSSAPYRPSNLQLRHPWSAFDTDLLIKYVKKHDAAWSTIEQHNDEFERPRNQQALRDKARNLKVNYLLNDEVLPPGFNQVYLGRKEIQRVGSYGKNPFRREEDVDERGRVVHTEFQGAVI</sequence>
<proteinExistence type="predicted"/>
<reference evidence="3" key="1">
    <citation type="journal article" date="2014" name="Genome Announc.">
        <title>Genome sequence and annotation of Acremonium chrysogenum, producer of the beta-lactam antibiotic cephalosporin C.</title>
        <authorList>
            <person name="Terfehr D."/>
            <person name="Dahlmann T.A."/>
            <person name="Specht T."/>
            <person name="Zadra I."/>
            <person name="Kuernsteiner H."/>
            <person name="Kueck U."/>
        </authorList>
    </citation>
    <scope>NUCLEOTIDE SEQUENCE [LARGE SCALE GENOMIC DNA]</scope>
    <source>
        <strain evidence="3">ATCC 11550 / CBS 779.69 / DSM 880 / IAM 14645 / JCM 23072 / IMI 49137</strain>
    </source>
</reference>
<evidence type="ECO:0000256" key="1">
    <source>
        <dbReference type="SAM" id="MobiDB-lite"/>
    </source>
</evidence>
<evidence type="ECO:0000313" key="2">
    <source>
        <dbReference type="EMBL" id="KFH43550.1"/>
    </source>
</evidence>
<dbReference type="Proteomes" id="UP000029964">
    <property type="component" value="Unassembled WGS sequence"/>
</dbReference>
<feature type="region of interest" description="Disordered" evidence="1">
    <location>
        <begin position="571"/>
        <end position="614"/>
    </location>
</feature>
<feature type="compositionally biased region" description="Basic residues" evidence="1">
    <location>
        <begin position="56"/>
        <end position="65"/>
    </location>
</feature>
<dbReference type="Gene3D" id="1.10.10.60">
    <property type="entry name" value="Homeodomain-like"/>
    <property type="match status" value="1"/>
</dbReference>
<feature type="compositionally biased region" description="Low complexity" evidence="1">
    <location>
        <begin position="17"/>
        <end position="33"/>
    </location>
</feature>
<keyword evidence="3" id="KW-1185">Reference proteome</keyword>
<dbReference type="HOGENOM" id="CLU_015426_0_0_1"/>
<feature type="region of interest" description="Disordered" evidence="1">
    <location>
        <begin position="1"/>
        <end position="140"/>
    </location>
</feature>
<feature type="compositionally biased region" description="Basic residues" evidence="1">
    <location>
        <begin position="1"/>
        <end position="10"/>
    </location>
</feature>
<dbReference type="EMBL" id="JPKY01000066">
    <property type="protein sequence ID" value="KFH43550.1"/>
    <property type="molecule type" value="Genomic_DNA"/>
</dbReference>
<dbReference type="STRING" id="857340.A0A086T2G8"/>
<evidence type="ECO:0008006" key="4">
    <source>
        <dbReference type="Google" id="ProtNLM"/>
    </source>
</evidence>
<name>A0A086T2G8_HAPC1</name>
<protein>
    <recommendedName>
        <fullName evidence="4">Myb-like domain-containing protein</fullName>
    </recommendedName>
</protein>
<feature type="compositionally biased region" description="Acidic residues" evidence="1">
    <location>
        <begin position="88"/>
        <end position="118"/>
    </location>
</feature>
<dbReference type="AlphaFoldDB" id="A0A086T2G8"/>
<organism evidence="2 3">
    <name type="scientific">Hapsidospora chrysogenum (strain ATCC 11550 / CBS 779.69 / DSM 880 / IAM 14645 / JCM 23072 / IMI 49137)</name>
    <name type="common">Acremonium chrysogenum</name>
    <dbReference type="NCBI Taxonomy" id="857340"/>
    <lineage>
        <taxon>Eukaryota</taxon>
        <taxon>Fungi</taxon>
        <taxon>Dikarya</taxon>
        <taxon>Ascomycota</taxon>
        <taxon>Pezizomycotina</taxon>
        <taxon>Sordariomycetes</taxon>
        <taxon>Hypocreomycetidae</taxon>
        <taxon>Hypocreales</taxon>
        <taxon>Bionectriaceae</taxon>
        <taxon>Hapsidospora</taxon>
    </lineage>
</organism>
<accession>A0A086T2G8</accession>
<comment type="caution">
    <text evidence="2">The sequence shown here is derived from an EMBL/GenBank/DDBJ whole genome shotgun (WGS) entry which is preliminary data.</text>
</comment>
<feature type="region of interest" description="Disordered" evidence="1">
    <location>
        <begin position="460"/>
        <end position="559"/>
    </location>
</feature>
<evidence type="ECO:0000313" key="3">
    <source>
        <dbReference type="Proteomes" id="UP000029964"/>
    </source>
</evidence>
<feature type="compositionally biased region" description="Low complexity" evidence="1">
    <location>
        <begin position="463"/>
        <end position="476"/>
    </location>
</feature>
<dbReference type="OrthoDB" id="5398572at2759"/>
<gene>
    <name evidence="2" type="ORF">ACRE_056790</name>
</gene>